<reference evidence="8" key="1">
    <citation type="journal article" date="2018" name="Genome Biol.">
        <title>SKESA: strategic k-mer extension for scrupulous assemblies.</title>
        <authorList>
            <person name="Souvorov A."/>
            <person name="Agarwala R."/>
            <person name="Lipman D.J."/>
        </authorList>
    </citation>
    <scope>NUCLEOTIDE SEQUENCE</scope>
    <source>
        <strain evidence="8">5039-68</strain>
    </source>
</reference>
<keyword evidence="2 8" id="KW-0378">Hydrolase</keyword>
<dbReference type="InterPro" id="IPR056329">
    <property type="entry name" value="CON_HrpB"/>
</dbReference>
<dbReference type="Pfam" id="PF00270">
    <property type="entry name" value="DEAD"/>
    <property type="match status" value="1"/>
</dbReference>
<dbReference type="PANTHER" id="PTHR43519:SF1">
    <property type="entry name" value="ATP-DEPENDENT RNA HELICASE HRPB"/>
    <property type="match status" value="1"/>
</dbReference>
<feature type="domain" description="Helicase ATP-binding" evidence="6">
    <location>
        <begin position="29"/>
        <end position="192"/>
    </location>
</feature>
<organism evidence="8">
    <name type="scientific">Salmonella enterica subsp. VII serovar 40:z4,z24:[z39]</name>
    <dbReference type="NCBI Taxonomy" id="1967625"/>
    <lineage>
        <taxon>Bacteria</taxon>
        <taxon>Pseudomonadati</taxon>
        <taxon>Pseudomonadota</taxon>
        <taxon>Gammaproteobacteria</taxon>
        <taxon>Enterobacterales</taxon>
        <taxon>Enterobacteriaceae</taxon>
        <taxon>Salmonella</taxon>
    </lineage>
</organism>
<accession>A0A731TDX4</accession>
<dbReference type="CDD" id="cd18791">
    <property type="entry name" value="SF2_C_RHA"/>
    <property type="match status" value="1"/>
</dbReference>
<evidence type="ECO:0000256" key="1">
    <source>
        <dbReference type="ARBA" id="ARBA00022741"/>
    </source>
</evidence>
<dbReference type="Gene3D" id="1.20.120.1080">
    <property type="match status" value="1"/>
</dbReference>
<evidence type="ECO:0000256" key="3">
    <source>
        <dbReference type="ARBA" id="ARBA00022806"/>
    </source>
</evidence>
<dbReference type="Pfam" id="PF08482">
    <property type="entry name" value="HrpB_C"/>
    <property type="match status" value="1"/>
</dbReference>
<keyword evidence="1" id="KW-0547">Nucleotide-binding</keyword>
<dbReference type="Pfam" id="PF00271">
    <property type="entry name" value="Helicase_C"/>
    <property type="match status" value="1"/>
</dbReference>
<reference evidence="8" key="2">
    <citation type="submission" date="2018-07" db="EMBL/GenBank/DDBJ databases">
        <authorList>
            <consortium name="NCBI Pathogen Detection Project"/>
        </authorList>
    </citation>
    <scope>NUCLEOTIDE SEQUENCE</scope>
    <source>
        <strain evidence="8">5039-68</strain>
    </source>
</reference>
<dbReference type="SUPFAM" id="SSF52540">
    <property type="entry name" value="P-loop containing nucleoside triphosphate hydrolases"/>
    <property type="match status" value="1"/>
</dbReference>
<dbReference type="InterPro" id="IPR007502">
    <property type="entry name" value="Helicase-assoc_dom"/>
</dbReference>
<proteinExistence type="predicted"/>
<dbReference type="PROSITE" id="PS51192">
    <property type="entry name" value="HELICASE_ATP_BIND_1"/>
    <property type="match status" value="1"/>
</dbReference>
<dbReference type="InterPro" id="IPR014001">
    <property type="entry name" value="Helicase_ATP-bd"/>
</dbReference>
<name>A0A731TDX4_SALEE</name>
<protein>
    <submittedName>
        <fullName evidence="8">ATP-dependent helicase HrpB</fullName>
        <ecNumber evidence="8">3.6.4.13</ecNumber>
    </submittedName>
</protein>
<dbReference type="EMBL" id="DAASAS010000001">
    <property type="protein sequence ID" value="HAE4731080.1"/>
    <property type="molecule type" value="Genomic_DNA"/>
</dbReference>
<evidence type="ECO:0000313" key="8">
    <source>
        <dbReference type="EMBL" id="HAE4731080.1"/>
    </source>
</evidence>
<dbReference type="InterPro" id="IPR027417">
    <property type="entry name" value="P-loop_NTPase"/>
</dbReference>
<evidence type="ECO:0000256" key="5">
    <source>
        <dbReference type="SAM" id="MobiDB-lite"/>
    </source>
</evidence>
<dbReference type="InterPro" id="IPR001650">
    <property type="entry name" value="Helicase_C-like"/>
</dbReference>
<dbReference type="InterPro" id="IPR013689">
    <property type="entry name" value="RNA_helicase_ATP-dep_HrpB_C"/>
</dbReference>
<dbReference type="CDD" id="cd17990">
    <property type="entry name" value="DEXHc_HrpB"/>
    <property type="match status" value="1"/>
</dbReference>
<evidence type="ECO:0000259" key="6">
    <source>
        <dbReference type="PROSITE" id="PS51192"/>
    </source>
</evidence>
<dbReference type="GO" id="GO:0003724">
    <property type="term" value="F:RNA helicase activity"/>
    <property type="evidence" value="ECO:0007669"/>
    <property type="project" value="UniProtKB-EC"/>
</dbReference>
<dbReference type="InterPro" id="IPR011545">
    <property type="entry name" value="DEAD/DEAH_box_helicase_dom"/>
</dbReference>
<dbReference type="SMART" id="SM00847">
    <property type="entry name" value="HA2"/>
    <property type="match status" value="1"/>
</dbReference>
<dbReference type="SMART" id="SM00487">
    <property type="entry name" value="DEXDc"/>
    <property type="match status" value="1"/>
</dbReference>
<dbReference type="GO" id="GO:0003676">
    <property type="term" value="F:nucleic acid binding"/>
    <property type="evidence" value="ECO:0007669"/>
    <property type="project" value="InterPro"/>
</dbReference>
<dbReference type="AlphaFoldDB" id="A0A731TDX4"/>
<dbReference type="InterPro" id="IPR049614">
    <property type="entry name" value="HrpB_DEXH"/>
</dbReference>
<dbReference type="PROSITE" id="PS51194">
    <property type="entry name" value="HELICASE_CTER"/>
    <property type="match status" value="1"/>
</dbReference>
<dbReference type="PIRSF" id="PIRSF005496">
    <property type="entry name" value="ATP_hel_hrpB"/>
    <property type="match status" value="1"/>
</dbReference>
<dbReference type="GO" id="GO:0005524">
    <property type="term" value="F:ATP binding"/>
    <property type="evidence" value="ECO:0007669"/>
    <property type="project" value="UniProtKB-KW"/>
</dbReference>
<dbReference type="NCBIfam" id="TIGR01970">
    <property type="entry name" value="DEAH_box_HrpB"/>
    <property type="match status" value="1"/>
</dbReference>
<dbReference type="Gene3D" id="3.40.50.300">
    <property type="entry name" value="P-loop containing nucleotide triphosphate hydrolases"/>
    <property type="match status" value="2"/>
</dbReference>
<sequence>MLQCGAKKVNPVEPFVTSLPVAAVLPELLTALKTAPQVLLSAPTGAGKSTWLPLQLLQQGSVAGKILLLEPRRLAARNVAQRLAEELNEKPGETVGYRMRAQSCVGPRTRLEVVTEGVLTRMIQRDPELSGVGLVILDEFHERSLQADLALALLLDIQQGLRDDLRLLIMSATLDNDRLCQRLPNAPTIVSEGRAFPVERRYQSLPAHLRFDEAVAMATAELLRNESGSLLLFLPGVGEIQRVHEHLASRIGNDVLLCPLYGALSLEAQRKAIVPAPVGMRKVVLATNIAETSLTIEGIRLVVDSAQERVARFDARTGLTRLVTQRISQASMTQRAGRAGRLTSGICLHLLAKEQAERAVAQSEPEILQSDLSGLLMETLQWGCHNPASLFWLDMPPEVNLQAARRLLLMLGALEGDRLSARGRKMAAIGNDPRLAAMLVNAGEGDSAATAAMLAAILEDPPRGGGTDLSVVFSRRLPGWQQRSQQLLKRLHVRNGEPDSALIAPLLAGAFSDRIARRRGQEGRYQLANGMGAMLDADDALGRHEWLIAPLLLQGSASPDARILLAQPLDIASLIQACPDLLRQSDTVEWDDAQGTLKAWRRMCIGQLSVSVQPLAKPSEEELHQAMLNGIRDKGLAVLNWTPEAEQFRLRLHCAAKWLPEYDWPAVDEASLLATLENWLLPYMTGVQSLRGLKSLNVAQALRGLLDYPMLQRLDSELPGHYTVPTGSRIAIRYHEDNPPALAVRMQEMFGEASTPTLAQGRVPLVLELLSPAQRPLQITRDLSAFWQGAYREVQKEMKGRYPKHVWPDDPANTAPTRRTKNYS</sequence>
<evidence type="ECO:0000256" key="2">
    <source>
        <dbReference type="ARBA" id="ARBA00022801"/>
    </source>
</evidence>
<keyword evidence="4" id="KW-0067">ATP-binding</keyword>
<feature type="region of interest" description="Disordered" evidence="5">
    <location>
        <begin position="803"/>
        <end position="824"/>
    </location>
</feature>
<keyword evidence="3 8" id="KW-0347">Helicase</keyword>
<dbReference type="GO" id="GO:0016787">
    <property type="term" value="F:hydrolase activity"/>
    <property type="evidence" value="ECO:0007669"/>
    <property type="project" value="UniProtKB-KW"/>
</dbReference>
<dbReference type="InterPro" id="IPR010225">
    <property type="entry name" value="HrpB"/>
</dbReference>
<evidence type="ECO:0000256" key="4">
    <source>
        <dbReference type="ARBA" id="ARBA00022840"/>
    </source>
</evidence>
<comment type="caution">
    <text evidence="8">The sequence shown here is derived from an EMBL/GenBank/DDBJ whole genome shotgun (WGS) entry which is preliminary data.</text>
</comment>
<dbReference type="NCBIfam" id="NF008662">
    <property type="entry name" value="PRK11664.1"/>
    <property type="match status" value="1"/>
</dbReference>
<dbReference type="Pfam" id="PF24473">
    <property type="entry name" value="CON_HrpB"/>
    <property type="match status" value="1"/>
</dbReference>
<feature type="domain" description="Helicase C-terminal" evidence="7">
    <location>
        <begin position="210"/>
        <end position="383"/>
    </location>
</feature>
<dbReference type="PANTHER" id="PTHR43519">
    <property type="entry name" value="ATP-DEPENDENT RNA HELICASE HRPB"/>
    <property type="match status" value="1"/>
</dbReference>
<evidence type="ECO:0000259" key="7">
    <source>
        <dbReference type="PROSITE" id="PS51194"/>
    </source>
</evidence>
<gene>
    <name evidence="8" type="primary">hrpB</name>
    <name evidence="8" type="ORF">GND13_000208</name>
</gene>
<dbReference type="EC" id="3.6.4.13" evidence="8"/>
<dbReference type="FunFam" id="3.40.50.300:FF:002125">
    <property type="entry name" value="ATP-dependent helicase HrpB"/>
    <property type="match status" value="1"/>
</dbReference>
<dbReference type="SMART" id="SM00490">
    <property type="entry name" value="HELICc"/>
    <property type="match status" value="1"/>
</dbReference>